<gene>
    <name evidence="1" type="ORF">Bca52824_018373</name>
</gene>
<accession>A0A8X7VPV0</accession>
<dbReference type="AlphaFoldDB" id="A0A8X7VPV0"/>
<dbReference type="Proteomes" id="UP000886595">
    <property type="component" value="Unassembled WGS sequence"/>
</dbReference>
<sequence>MDRFSNGRSLRRRVISEMEKLHSEVVEALVLLGTAQNTPPFYCCQSFFLGSSTLQRIEEKMQKIAGKKSQIIQRLPKIHFPSDSKETAYDGDLKQYVMQDPVVGLGKIRGDS</sequence>
<comment type="caution">
    <text evidence="1">The sequence shown here is derived from an EMBL/GenBank/DDBJ whole genome shotgun (WGS) entry which is preliminary data.</text>
</comment>
<reference evidence="1 2" key="1">
    <citation type="submission" date="2020-02" db="EMBL/GenBank/DDBJ databases">
        <authorList>
            <person name="Ma Q."/>
            <person name="Huang Y."/>
            <person name="Song X."/>
            <person name="Pei D."/>
        </authorList>
    </citation>
    <scope>NUCLEOTIDE SEQUENCE [LARGE SCALE GENOMIC DNA]</scope>
    <source>
        <strain evidence="1">Sxm20200214</strain>
        <tissue evidence="1">Leaf</tissue>
    </source>
</reference>
<evidence type="ECO:0000313" key="1">
    <source>
        <dbReference type="EMBL" id="KAG2315251.1"/>
    </source>
</evidence>
<proteinExistence type="predicted"/>
<keyword evidence="2" id="KW-1185">Reference proteome</keyword>
<name>A0A8X7VPV0_BRACI</name>
<protein>
    <submittedName>
        <fullName evidence="1">Uncharacterized protein</fullName>
    </submittedName>
</protein>
<organism evidence="1 2">
    <name type="scientific">Brassica carinata</name>
    <name type="common">Ethiopian mustard</name>
    <name type="synonym">Abyssinian cabbage</name>
    <dbReference type="NCBI Taxonomy" id="52824"/>
    <lineage>
        <taxon>Eukaryota</taxon>
        <taxon>Viridiplantae</taxon>
        <taxon>Streptophyta</taxon>
        <taxon>Embryophyta</taxon>
        <taxon>Tracheophyta</taxon>
        <taxon>Spermatophyta</taxon>
        <taxon>Magnoliopsida</taxon>
        <taxon>eudicotyledons</taxon>
        <taxon>Gunneridae</taxon>
        <taxon>Pentapetalae</taxon>
        <taxon>rosids</taxon>
        <taxon>malvids</taxon>
        <taxon>Brassicales</taxon>
        <taxon>Brassicaceae</taxon>
        <taxon>Brassiceae</taxon>
        <taxon>Brassica</taxon>
    </lineage>
</organism>
<evidence type="ECO:0000313" key="2">
    <source>
        <dbReference type="Proteomes" id="UP000886595"/>
    </source>
</evidence>
<dbReference type="EMBL" id="JAAMPC010000004">
    <property type="protein sequence ID" value="KAG2315251.1"/>
    <property type="molecule type" value="Genomic_DNA"/>
</dbReference>